<dbReference type="Proteomes" id="UP000007564">
    <property type="component" value="Chromosome"/>
</dbReference>
<accession>A0A0C6PD00</accession>
<dbReference type="KEGG" id="bbh:BN112_4126"/>
<dbReference type="RefSeq" id="WP_003814756.1">
    <property type="nucleotide sequence ID" value="NC_019382.1"/>
</dbReference>
<evidence type="ECO:0000313" key="1">
    <source>
        <dbReference type="EMBL" id="CCJ56040.1"/>
    </source>
</evidence>
<evidence type="ECO:0000313" key="2">
    <source>
        <dbReference type="Proteomes" id="UP000007564"/>
    </source>
</evidence>
<reference evidence="1 2" key="1">
    <citation type="journal article" date="2012" name="BMC Genomics">
        <title>Comparative genomics of the classical Bordetella subspecies: the evolution and exchange of virulence-associated diversity amongst closely related pathogens.</title>
        <authorList>
            <person name="Park J."/>
            <person name="Zhang Y."/>
            <person name="Buboltz A.M."/>
            <person name="Zhang X."/>
            <person name="Schuster S.C."/>
            <person name="Ahuja U."/>
            <person name="Liu M."/>
            <person name="Miller J.F."/>
            <person name="Sebaihia M."/>
            <person name="Bentley S.D."/>
            <person name="Parkhill J."/>
            <person name="Harvill E.T."/>
        </authorList>
    </citation>
    <scope>NUCLEOTIDE SEQUENCE [LARGE SCALE GENOMIC DNA]</scope>
    <source>
        <strain evidence="1 2">253</strain>
    </source>
</reference>
<dbReference type="GeneID" id="69600050"/>
<proteinExistence type="predicted"/>
<dbReference type="EMBL" id="HE965806">
    <property type="protein sequence ID" value="CCJ56040.1"/>
    <property type="molecule type" value="Genomic_DNA"/>
</dbReference>
<protein>
    <submittedName>
        <fullName evidence="1">Uncharacterized protein</fullName>
    </submittedName>
</protein>
<gene>
    <name evidence="1" type="ORF">BN112_4126</name>
</gene>
<dbReference type="OrthoDB" id="4963358at2"/>
<name>A0A0C6PD00_BORBO</name>
<dbReference type="AlphaFoldDB" id="A0A0C6PD00"/>
<dbReference type="HOGENOM" id="CLU_1320059_0_0_4"/>
<sequence length="212" mass="23543">MSSPVHPGKVAWTGDNPGIYLKEQDDGPWTGLATYFHINYSPYGMGRGVLLLEQPDIAATLPQACNVCITDNEPLARYLMKEFFARFNSFRVSAGTEAISYLPLTEARSAGDTRSRYQEILRSRDIEVVLTWDGLTEPYAVDMPPEKGPTGRHEMYSLFIDATDASITLNGKPLRGRVTTRNFDGGKKSSAFLAFSESWMETPSDGTDKRTT</sequence>
<organism evidence="1 2">
    <name type="scientific">Bordetella bronchiseptica 253</name>
    <dbReference type="NCBI Taxonomy" id="568707"/>
    <lineage>
        <taxon>Bacteria</taxon>
        <taxon>Pseudomonadati</taxon>
        <taxon>Pseudomonadota</taxon>
        <taxon>Betaproteobacteria</taxon>
        <taxon>Burkholderiales</taxon>
        <taxon>Alcaligenaceae</taxon>
        <taxon>Bordetella</taxon>
    </lineage>
</organism>